<organism evidence="8 9">
    <name type="scientific">Plasmodium malariae</name>
    <dbReference type="NCBI Taxonomy" id="5858"/>
    <lineage>
        <taxon>Eukaryota</taxon>
        <taxon>Sar</taxon>
        <taxon>Alveolata</taxon>
        <taxon>Apicomplexa</taxon>
        <taxon>Aconoidasida</taxon>
        <taxon>Haemosporida</taxon>
        <taxon>Plasmodiidae</taxon>
        <taxon>Plasmodium</taxon>
        <taxon>Plasmodium (Plasmodium)</taxon>
    </lineage>
</organism>
<keyword evidence="2 8" id="KW-0378">Hydrolase</keyword>
<evidence type="ECO:0000256" key="2">
    <source>
        <dbReference type="ARBA" id="ARBA00022801"/>
    </source>
</evidence>
<evidence type="ECO:0000259" key="6">
    <source>
        <dbReference type="PROSITE" id="PS51192"/>
    </source>
</evidence>
<dbReference type="GO" id="GO:0006281">
    <property type="term" value="P:DNA repair"/>
    <property type="evidence" value="ECO:0007669"/>
    <property type="project" value="TreeGrafter"/>
</dbReference>
<feature type="domain" description="Helicase ATP-binding" evidence="6">
    <location>
        <begin position="355"/>
        <end position="511"/>
    </location>
</feature>
<dbReference type="GO" id="GO:0043596">
    <property type="term" value="C:nuclear replication fork"/>
    <property type="evidence" value="ECO:0007669"/>
    <property type="project" value="TreeGrafter"/>
</dbReference>
<dbReference type="Pfam" id="PF00271">
    <property type="entry name" value="Helicase_C"/>
    <property type="match status" value="1"/>
</dbReference>
<dbReference type="PANTHER" id="PTHR45766">
    <property type="entry name" value="DNA ANNEALING HELICASE AND ENDONUCLEASE ZRANB3 FAMILY MEMBER"/>
    <property type="match status" value="1"/>
</dbReference>
<evidence type="ECO:0000256" key="1">
    <source>
        <dbReference type="ARBA" id="ARBA00022741"/>
    </source>
</evidence>
<dbReference type="AlphaFoldDB" id="A0A1C3KZ79"/>
<dbReference type="GO" id="GO:0005524">
    <property type="term" value="F:ATP binding"/>
    <property type="evidence" value="ECO:0007669"/>
    <property type="project" value="UniProtKB-KW"/>
</dbReference>
<dbReference type="PANTHER" id="PTHR45766:SF3">
    <property type="entry name" value="DNA ANNEALING HELICASE AND ENDONUCLEASE ZRANB3"/>
    <property type="match status" value="1"/>
</dbReference>
<dbReference type="GO" id="GO:0016787">
    <property type="term" value="F:hydrolase activity"/>
    <property type="evidence" value="ECO:0007669"/>
    <property type="project" value="UniProtKB-KW"/>
</dbReference>
<dbReference type="SMART" id="SM00490">
    <property type="entry name" value="HELICc"/>
    <property type="match status" value="1"/>
</dbReference>
<feature type="domain" description="Helicase C-terminal" evidence="7">
    <location>
        <begin position="642"/>
        <end position="791"/>
    </location>
</feature>
<dbReference type="Gene3D" id="3.40.50.300">
    <property type="entry name" value="P-loop containing nucleotide triphosphate hydrolases"/>
    <property type="match status" value="1"/>
</dbReference>
<feature type="compositionally biased region" description="Low complexity" evidence="5">
    <location>
        <begin position="878"/>
        <end position="892"/>
    </location>
</feature>
<dbReference type="Pfam" id="PF20600">
    <property type="entry name" value="ExoX-like_C"/>
    <property type="match status" value="1"/>
</dbReference>
<dbReference type="GO" id="GO:0031297">
    <property type="term" value="P:replication fork processing"/>
    <property type="evidence" value="ECO:0007669"/>
    <property type="project" value="TreeGrafter"/>
</dbReference>
<feature type="compositionally biased region" description="Polar residues" evidence="5">
    <location>
        <begin position="101"/>
        <end position="111"/>
    </location>
</feature>
<feature type="region of interest" description="Disordered" evidence="5">
    <location>
        <begin position="863"/>
        <end position="900"/>
    </location>
</feature>
<sequence length="900" mass="103838">MEVFNFGKYNGKTFQEVFEKHKSYVTWVKNLDKPTGSLIQFKNYILQREGESNETDNMIDINLNSEQHSSNNNTHENNTNCSNYYERAGCKYISSADKSRNGNYNNNCSSRSKSNGKNNHIINHNINGNSNSNSNCKSNENNNGNDNRNSISRNNGSNSNLSSVNGCSEGEKIVGKMNSSEYRNYEQNIMKEINDLYNQKEEKVELDIVVAFEIFSGDSFKIVQKDNNSNRKFINFKNFVSKELFKILSEFNPTIKKVNNNSCITFESDKYEYVLNNLKEKCTILGGVQTIPNFLLKCFKNYSKFSEPKKISEITANILTNTLCAYTKEHYDKLDVLIGEKLNVELKNFQREGVYFGLKKNGRVLIGDEMGLGKTLQALALMAFYHKEWPFIVVCPSSIRFQWKDQALRWLSHLIHEEHICVVKSGKAEIPRHCKMIIISYELITKNDKYQNKYNCIVCDESHYLKNSFSKRTKAITPIIKNAKRCVLLSGTPALNKPSELYEQVSSIIPNLFNYNEFCERYCFKDKNIYTRKIEYVGCKHTEELHLFLTNTIMIRRLKKDVLKELPEKLRSKIPVEIPPKELGEILNYYKKLETKKNINIDDFDDIHLSNLNNSSSGNGADDENISISHLFKMTGYAKVKAIKEYISYLIDADIKFLLFCHHKLVMDEIDQFLKEKKTIFIRVDGLTPIEKREIYIKSFQNDENVKIALLSLTACGIGLNLTAANTVVFGELYWVPGQIIQAEDRAHRIGTSHENVNIHYLIAQNTIDEIVWKIINRKWNTLTTALNGMEDSLNVKEVNKFDKFMLDLTNDTNKSYPTSLVNTPKVRRRSSEYKPFDSTNQNKKDRDIRDFFKSSDKSVEKLSVTKSTKKRLHETPTNDCSSSSTSPNLLSKKYKTELL</sequence>
<dbReference type="InterPro" id="IPR038718">
    <property type="entry name" value="SNF2-like_sf"/>
</dbReference>
<dbReference type="SMART" id="SM00487">
    <property type="entry name" value="DEXDc"/>
    <property type="match status" value="1"/>
</dbReference>
<evidence type="ECO:0000256" key="4">
    <source>
        <dbReference type="ARBA" id="ARBA00022840"/>
    </source>
</evidence>
<dbReference type="InterPro" id="IPR046768">
    <property type="entry name" value="ExoX-like_C"/>
</dbReference>
<feature type="compositionally biased region" description="Low complexity" evidence="5">
    <location>
        <begin position="112"/>
        <end position="165"/>
    </location>
</feature>
<dbReference type="Gene3D" id="3.40.50.10810">
    <property type="entry name" value="Tandem AAA-ATPase domain"/>
    <property type="match status" value="1"/>
</dbReference>
<dbReference type="GO" id="GO:0004520">
    <property type="term" value="F:DNA endonuclease activity"/>
    <property type="evidence" value="ECO:0007669"/>
    <property type="project" value="TreeGrafter"/>
</dbReference>
<feature type="region of interest" description="Disordered" evidence="5">
    <location>
        <begin position="818"/>
        <end position="851"/>
    </location>
</feature>
<dbReference type="VEuPathDB" id="PlasmoDB:PmUG01_11028500"/>
<evidence type="ECO:0000313" key="9">
    <source>
        <dbReference type="Proteomes" id="UP000219799"/>
    </source>
</evidence>
<protein>
    <submittedName>
        <fullName evidence="8">DNA helicase, putative</fullName>
        <ecNumber evidence="8">3.6.4.12</ecNumber>
    </submittedName>
</protein>
<dbReference type="Proteomes" id="UP000219799">
    <property type="component" value="Chromosome 11"/>
</dbReference>
<evidence type="ECO:0000259" key="7">
    <source>
        <dbReference type="PROSITE" id="PS51194"/>
    </source>
</evidence>
<keyword evidence="4" id="KW-0067">ATP-binding</keyword>
<dbReference type="PROSITE" id="PS51192">
    <property type="entry name" value="HELICASE_ATP_BIND_1"/>
    <property type="match status" value="1"/>
</dbReference>
<feature type="region of interest" description="Disordered" evidence="5">
    <location>
        <begin position="101"/>
        <end position="165"/>
    </location>
</feature>
<dbReference type="GO" id="GO:0003678">
    <property type="term" value="F:DNA helicase activity"/>
    <property type="evidence" value="ECO:0007669"/>
    <property type="project" value="UniProtKB-EC"/>
</dbReference>
<dbReference type="SUPFAM" id="SSF52540">
    <property type="entry name" value="P-loop containing nucleoside triphosphate hydrolases"/>
    <property type="match status" value="2"/>
</dbReference>
<dbReference type="InterPro" id="IPR049730">
    <property type="entry name" value="SNF2/RAD54-like_C"/>
</dbReference>
<keyword evidence="1" id="KW-0547">Nucleotide-binding</keyword>
<evidence type="ECO:0000256" key="5">
    <source>
        <dbReference type="SAM" id="MobiDB-lite"/>
    </source>
</evidence>
<reference evidence="8 9" key="1">
    <citation type="submission" date="2016-06" db="EMBL/GenBank/DDBJ databases">
        <authorList>
            <consortium name="Pathogen Informatics"/>
        </authorList>
    </citation>
    <scope>NUCLEOTIDE SEQUENCE [LARGE SCALE GENOMIC DNA]</scope>
    <source>
        <strain evidence="8">PmlGA01</strain>
    </source>
</reference>
<evidence type="ECO:0000313" key="8">
    <source>
        <dbReference type="EMBL" id="SBT79579.1"/>
    </source>
</evidence>
<dbReference type="CDD" id="cd18010">
    <property type="entry name" value="DEXHc_HARP_SMARCAL1"/>
    <property type="match status" value="1"/>
</dbReference>
<name>A0A1C3KZ79_PLAMA</name>
<proteinExistence type="predicted"/>
<dbReference type="EC" id="3.6.4.12" evidence="8"/>
<dbReference type="PROSITE" id="PS51194">
    <property type="entry name" value="HELICASE_CTER"/>
    <property type="match status" value="1"/>
</dbReference>
<dbReference type="InterPro" id="IPR027417">
    <property type="entry name" value="P-loop_NTPase"/>
</dbReference>
<gene>
    <name evidence="8" type="primary">PmlGA01_110017300</name>
    <name evidence="8" type="ORF">PMLGA01_110017300</name>
</gene>
<evidence type="ECO:0000256" key="3">
    <source>
        <dbReference type="ARBA" id="ARBA00022806"/>
    </source>
</evidence>
<dbReference type="Pfam" id="PF00176">
    <property type="entry name" value="SNF2-rel_dom"/>
    <property type="match status" value="1"/>
</dbReference>
<dbReference type="InterPro" id="IPR001650">
    <property type="entry name" value="Helicase_C-like"/>
</dbReference>
<keyword evidence="3 8" id="KW-0347">Helicase</keyword>
<accession>A0A1C3KZ79</accession>
<dbReference type="InterPro" id="IPR014001">
    <property type="entry name" value="Helicase_ATP-bd"/>
</dbReference>
<dbReference type="EMBL" id="LT594499">
    <property type="protein sequence ID" value="SBT79579.1"/>
    <property type="molecule type" value="Genomic_DNA"/>
</dbReference>
<dbReference type="InterPro" id="IPR000330">
    <property type="entry name" value="SNF2_N"/>
</dbReference>
<dbReference type="CDD" id="cd18793">
    <property type="entry name" value="SF2_C_SNF"/>
    <property type="match status" value="1"/>
</dbReference>